<reference evidence="1 2" key="1">
    <citation type="journal article" date="2012" name="J. Bacteriol.">
        <title>Complete genome sequence of a thermophilic methanogen, Methanocella conradii HZ254, isolated from Chinese rice field soil.</title>
        <authorList>
            <person name="Lu Z."/>
            <person name="Lu Y."/>
        </authorList>
    </citation>
    <scope>NUCLEOTIDE SEQUENCE [LARGE SCALE GENOMIC DNA]</scope>
    <source>
        <strain evidence="2">DSM 24694 / JCM 17849 / CGMCC 1.5162 / HZ254</strain>
    </source>
</reference>
<evidence type="ECO:0000313" key="1">
    <source>
        <dbReference type="EMBL" id="AFD00244.1"/>
    </source>
</evidence>
<dbReference type="HOGENOM" id="CLU_3075312_0_0_2"/>
<dbReference type="EMBL" id="CP003243">
    <property type="protein sequence ID" value="AFD00244.1"/>
    <property type="molecule type" value="Genomic_DNA"/>
</dbReference>
<evidence type="ECO:0000313" key="2">
    <source>
        <dbReference type="Proteomes" id="UP000005233"/>
    </source>
</evidence>
<proteinExistence type="predicted"/>
<protein>
    <submittedName>
        <fullName evidence="1">Uncharacterized protein</fullName>
    </submittedName>
</protein>
<dbReference type="KEGG" id="mez:Mtc_1492"/>
<sequence>MAIYDLNTFCYSYKTLNYMFFTIKKVNVVNVCLNNTFTKMYNSFTCEAVESV</sequence>
<name>H8I610_METCZ</name>
<dbReference type="Proteomes" id="UP000005233">
    <property type="component" value="Chromosome"/>
</dbReference>
<dbReference type="AlphaFoldDB" id="H8I610"/>
<keyword evidence="2" id="KW-1185">Reference proteome</keyword>
<gene>
    <name evidence="1" type="ordered locus">Mtc_1492</name>
</gene>
<organism evidence="1 2">
    <name type="scientific">Methanocella conradii (strain DSM 24694 / JCM 17849 / CGMCC 1.5162 / HZ254)</name>
    <dbReference type="NCBI Taxonomy" id="1041930"/>
    <lineage>
        <taxon>Archaea</taxon>
        <taxon>Methanobacteriati</taxon>
        <taxon>Methanobacteriota</taxon>
        <taxon>Stenosarchaea group</taxon>
        <taxon>Methanomicrobia</taxon>
        <taxon>Methanocellales</taxon>
        <taxon>Methanocellaceae</taxon>
        <taxon>Methanocella</taxon>
    </lineage>
</organism>
<accession>H8I610</accession>